<dbReference type="AlphaFoldDB" id="A0A5J4ZSE3"/>
<gene>
    <name evidence="1" type="ORF">F0562_014333</name>
</gene>
<name>A0A5J4ZSE3_9ASTE</name>
<evidence type="ECO:0000313" key="1">
    <source>
        <dbReference type="EMBL" id="KAA8520077.1"/>
    </source>
</evidence>
<organism evidence="1 2">
    <name type="scientific">Nyssa sinensis</name>
    <dbReference type="NCBI Taxonomy" id="561372"/>
    <lineage>
        <taxon>Eukaryota</taxon>
        <taxon>Viridiplantae</taxon>
        <taxon>Streptophyta</taxon>
        <taxon>Embryophyta</taxon>
        <taxon>Tracheophyta</taxon>
        <taxon>Spermatophyta</taxon>
        <taxon>Magnoliopsida</taxon>
        <taxon>eudicotyledons</taxon>
        <taxon>Gunneridae</taxon>
        <taxon>Pentapetalae</taxon>
        <taxon>asterids</taxon>
        <taxon>Cornales</taxon>
        <taxon>Nyssaceae</taxon>
        <taxon>Nyssa</taxon>
    </lineage>
</organism>
<proteinExistence type="predicted"/>
<protein>
    <submittedName>
        <fullName evidence="1">Uncharacterized protein</fullName>
    </submittedName>
</protein>
<evidence type="ECO:0000313" key="2">
    <source>
        <dbReference type="Proteomes" id="UP000325577"/>
    </source>
</evidence>
<keyword evidence="2" id="KW-1185">Reference proteome</keyword>
<reference evidence="1 2" key="1">
    <citation type="submission" date="2019-09" db="EMBL/GenBank/DDBJ databases">
        <title>A chromosome-level genome assembly of the Chinese tupelo Nyssa sinensis.</title>
        <authorList>
            <person name="Yang X."/>
            <person name="Kang M."/>
            <person name="Yang Y."/>
            <person name="Xiong H."/>
            <person name="Wang M."/>
            <person name="Zhang Z."/>
            <person name="Wang Z."/>
            <person name="Wu H."/>
            <person name="Ma T."/>
            <person name="Liu J."/>
            <person name="Xi Z."/>
        </authorList>
    </citation>
    <scope>NUCLEOTIDE SEQUENCE [LARGE SCALE GENOMIC DNA]</scope>
    <source>
        <strain evidence="1">J267</strain>
        <tissue evidence="1">Leaf</tissue>
    </source>
</reference>
<sequence length="82" mass="9412">MMFIKLVSSLRDPNTATKLEALSNPHKIRGRNELWLLRHQAGQINGVPEASVPWKKITPLKQIKTTAVTRRQQPLRQYSVKP</sequence>
<dbReference type="EMBL" id="CM018049">
    <property type="protein sequence ID" value="KAA8520077.1"/>
    <property type="molecule type" value="Genomic_DNA"/>
</dbReference>
<accession>A0A5J4ZSE3</accession>
<dbReference type="Proteomes" id="UP000325577">
    <property type="component" value="Linkage Group LG6"/>
</dbReference>